<dbReference type="EMBL" id="SMSI01000001">
    <property type="protein sequence ID" value="TDH38847.1"/>
    <property type="molecule type" value="Genomic_DNA"/>
</dbReference>
<comment type="caution">
    <text evidence="1">The sequence shown here is derived from an EMBL/GenBank/DDBJ whole genome shotgun (WGS) entry which is preliminary data.</text>
</comment>
<organism evidence="1 2">
    <name type="scientific">Pseudohoeflea suaedae</name>
    <dbReference type="NCBI Taxonomy" id="877384"/>
    <lineage>
        <taxon>Bacteria</taxon>
        <taxon>Pseudomonadati</taxon>
        <taxon>Pseudomonadota</taxon>
        <taxon>Alphaproteobacteria</taxon>
        <taxon>Hyphomicrobiales</taxon>
        <taxon>Rhizobiaceae</taxon>
        <taxon>Pseudohoeflea</taxon>
    </lineage>
</organism>
<dbReference type="AlphaFoldDB" id="A0A4R5PQD7"/>
<dbReference type="OrthoDB" id="7570189at2"/>
<dbReference type="Pfam" id="PF05521">
    <property type="entry name" value="Phage_HCP"/>
    <property type="match status" value="1"/>
</dbReference>
<dbReference type="Proteomes" id="UP000295131">
    <property type="component" value="Unassembled WGS sequence"/>
</dbReference>
<evidence type="ECO:0000313" key="1">
    <source>
        <dbReference type="EMBL" id="TDH38847.1"/>
    </source>
</evidence>
<gene>
    <name evidence="1" type="ORF">E2A64_07065</name>
</gene>
<accession>A0A4R5PQD7</accession>
<keyword evidence="2" id="KW-1185">Reference proteome</keyword>
<dbReference type="RefSeq" id="WP_133283681.1">
    <property type="nucleotide sequence ID" value="NZ_SMSI01000001.1"/>
</dbReference>
<reference evidence="1 2" key="1">
    <citation type="journal article" date="2013" name="Int. J. Syst. Evol. Microbiol.">
        <title>Hoeflea suaedae sp. nov., an endophytic bacterium isolated from the root of the halophyte Suaeda maritima.</title>
        <authorList>
            <person name="Chung E.J."/>
            <person name="Park J.A."/>
            <person name="Pramanik P."/>
            <person name="Bibi F."/>
            <person name="Jeon C.O."/>
            <person name="Chung Y.R."/>
        </authorList>
    </citation>
    <scope>NUCLEOTIDE SEQUENCE [LARGE SCALE GENOMIC DNA]</scope>
    <source>
        <strain evidence="1 2">YC6898</strain>
    </source>
</reference>
<dbReference type="Gene3D" id="2.40.10.270">
    <property type="entry name" value="Bacteriophage SPP1 head-tail adaptor protein"/>
    <property type="match status" value="1"/>
</dbReference>
<dbReference type="InterPro" id="IPR038666">
    <property type="entry name" value="SSP1_head-tail_sf"/>
</dbReference>
<dbReference type="NCBIfam" id="TIGR01563">
    <property type="entry name" value="gp16_SPP1"/>
    <property type="match status" value="1"/>
</dbReference>
<evidence type="ECO:0000313" key="2">
    <source>
        <dbReference type="Proteomes" id="UP000295131"/>
    </source>
</evidence>
<proteinExistence type="predicted"/>
<sequence>MRRSFNDPGWLDARLTLEVPSEAADGQGGATRDWVSVAGLWGAVHPVSVRPGEEAAVANATLTHRVTIRARDDVLRGMRFSWRGRVLAIEAVSDPDESGAYLDCMCREMAP</sequence>
<protein>
    <submittedName>
        <fullName evidence="1">Head-tail adaptor protein</fullName>
    </submittedName>
</protein>
<name>A0A4R5PQD7_9HYPH</name>
<dbReference type="InterPro" id="IPR008767">
    <property type="entry name" value="Phage_SPP1_head-tail_adaptor"/>
</dbReference>